<dbReference type="Proteomes" id="UP000273626">
    <property type="component" value="Unassembled WGS sequence"/>
</dbReference>
<evidence type="ECO:0000313" key="3">
    <source>
        <dbReference type="EMBL" id="RKS43887.1"/>
    </source>
</evidence>
<dbReference type="Proteomes" id="UP000326453">
    <property type="component" value="Chromosome 2"/>
</dbReference>
<evidence type="ECO:0000313" key="4">
    <source>
        <dbReference type="Proteomes" id="UP000273626"/>
    </source>
</evidence>
<evidence type="ECO:0000256" key="1">
    <source>
        <dbReference type="SAM" id="Phobius"/>
    </source>
</evidence>
<protein>
    <submittedName>
        <fullName evidence="2">Uncharacterized protein</fullName>
    </submittedName>
</protein>
<proteinExistence type="predicted"/>
<gene>
    <name evidence="3" type="ORF">BDE18_2708</name>
    <name evidence="2" type="ORF">ESD82_06825</name>
</gene>
<keyword evidence="1" id="KW-0812">Transmembrane</keyword>
<dbReference type="AlphaFoldDB" id="A0AAE6NT33"/>
<dbReference type="KEGG" id="ppan:ESD82_06825"/>
<evidence type="ECO:0000313" key="5">
    <source>
        <dbReference type="Proteomes" id="UP000326453"/>
    </source>
</evidence>
<dbReference type="GeneID" id="51370272"/>
<reference evidence="3 4" key="1">
    <citation type="submission" date="2018-10" db="EMBL/GenBank/DDBJ databases">
        <title>Genomic Encyclopedia of Archaeal and Bacterial Type Strains, Phase II (KMG-II): from individual species to whole genera.</title>
        <authorList>
            <person name="Goeker M."/>
        </authorList>
    </citation>
    <scope>NUCLEOTIDE SEQUENCE [LARGE SCALE GENOMIC DNA]</scope>
    <source>
        <strain evidence="4">ATCC 35512 / DSM 2944 / CIP 106514 / LMD 82.5 / NBRC 102493 / NCCB 82005 / GB17</strain>
        <strain evidence="3">DSM 2944</strain>
    </source>
</reference>
<keyword evidence="4" id="KW-1185">Reference proteome</keyword>
<dbReference type="RefSeq" id="WP_147428704.1">
    <property type="nucleotide sequence ID" value="NZ_CP044423.1"/>
</dbReference>
<sequence length="202" mass="21504">MTEAPAKIDRGFAEVRNGDGSMSVSYKTAGMGWIARIVLVLPFWLVISLLFVTAGGTENVVLFYPITFGLTLLAIYLFTSGKTKEFKIYSNGFSVDGRRYDFGGVKEIFLDNPADKSGPVTSKPIGFIDGGSGVLGTMAASAAVSSAALVGSVTALQGAAYEGNIARRFRVGFRCGAKNACLVRNVRLGVAESIFDYLTKKN</sequence>
<keyword evidence="1" id="KW-0472">Membrane</keyword>
<dbReference type="EMBL" id="CP044423">
    <property type="protein sequence ID" value="QFG35854.1"/>
    <property type="molecule type" value="Genomic_DNA"/>
</dbReference>
<accession>A0AAE6NT33</accession>
<dbReference type="EMBL" id="RBLI01000002">
    <property type="protein sequence ID" value="RKS43887.1"/>
    <property type="molecule type" value="Genomic_DNA"/>
</dbReference>
<name>A0AAE6NT33_PARPN</name>
<evidence type="ECO:0000313" key="2">
    <source>
        <dbReference type="EMBL" id="QFG35854.1"/>
    </source>
</evidence>
<feature type="transmembrane region" description="Helical" evidence="1">
    <location>
        <begin position="33"/>
        <end position="54"/>
    </location>
</feature>
<feature type="transmembrane region" description="Helical" evidence="1">
    <location>
        <begin position="60"/>
        <end position="79"/>
    </location>
</feature>
<organism evidence="2 5">
    <name type="scientific">Paracoccus pantotrophus</name>
    <name type="common">Thiosphaera pantotropha</name>
    <dbReference type="NCBI Taxonomy" id="82367"/>
    <lineage>
        <taxon>Bacteria</taxon>
        <taxon>Pseudomonadati</taxon>
        <taxon>Pseudomonadota</taxon>
        <taxon>Alphaproteobacteria</taxon>
        <taxon>Rhodobacterales</taxon>
        <taxon>Paracoccaceae</taxon>
        <taxon>Paracoccus</taxon>
    </lineage>
</organism>
<keyword evidence="1" id="KW-1133">Transmembrane helix</keyword>
<reference evidence="2 5" key="2">
    <citation type="submission" date="2019-01" db="EMBL/GenBank/DDBJ databases">
        <title>Complete Genome Sequence and Annotation of the Paracoccus pantotrophus type strain DSM 2944.</title>
        <authorList>
            <person name="Bockwoldt J.A."/>
            <person name="Zimmermann M."/>
            <person name="Tiso T."/>
            <person name="Blank L.M."/>
        </authorList>
    </citation>
    <scope>NUCLEOTIDE SEQUENCE [LARGE SCALE GENOMIC DNA]</scope>
    <source>
        <strain evidence="2 5">DSM 2944</strain>
    </source>
</reference>